<evidence type="ECO:0000256" key="1">
    <source>
        <dbReference type="SAM" id="SignalP"/>
    </source>
</evidence>
<dbReference type="InterPro" id="IPR025665">
    <property type="entry name" value="Beta-barrel_OMP_2"/>
</dbReference>
<dbReference type="Pfam" id="PF13568">
    <property type="entry name" value="OMP_b-brl_2"/>
    <property type="match status" value="1"/>
</dbReference>
<keyword evidence="4" id="KW-1185">Reference proteome</keyword>
<reference evidence="3 4" key="1">
    <citation type="submission" date="2018-10" db="EMBL/GenBank/DDBJ databases">
        <title>Ulvibacterium marinum gen. nov., sp. nov., a novel marine bacterium of the family Flavobacteriaceae, isolated from a culture of the green alga Ulva prolifera.</title>
        <authorList>
            <person name="Zhang Z."/>
        </authorList>
    </citation>
    <scope>NUCLEOTIDE SEQUENCE [LARGE SCALE GENOMIC DNA]</scope>
    <source>
        <strain evidence="3 4">CCMM003</strain>
    </source>
</reference>
<evidence type="ECO:0000313" key="3">
    <source>
        <dbReference type="EMBL" id="RKN78046.1"/>
    </source>
</evidence>
<dbReference type="RefSeq" id="WP_120713943.1">
    <property type="nucleotide sequence ID" value="NZ_CANMKH010000003.1"/>
</dbReference>
<feature type="domain" description="Outer membrane protein beta-barrel" evidence="2">
    <location>
        <begin position="35"/>
        <end position="175"/>
    </location>
</feature>
<accession>A0A3B0C423</accession>
<sequence length="194" mass="21383">MKKATFLTVLFSFFILQCALAQIQGTSGIGADGTVAVKAGFNLSSLGGDSRYDYGSKPGFHIGGLVEIPFSDVIILQPEVLLSFQGSGTFLDDDINLFYLNVPLIGKYNVWDNLFIEAGPQFSVLLSSNIDEDTYGTLVTPDKNTFDIGFALGAGYRLDENFYFQLRFIPGFINVVKDFDSKNRVLQISASYFF</sequence>
<keyword evidence="1" id="KW-0732">Signal</keyword>
<dbReference type="OrthoDB" id="947434at2"/>
<gene>
    <name evidence="3" type="ORF">D7Z94_22825</name>
</gene>
<feature type="signal peptide" evidence="1">
    <location>
        <begin position="1"/>
        <end position="21"/>
    </location>
</feature>
<dbReference type="Proteomes" id="UP000276603">
    <property type="component" value="Unassembled WGS sequence"/>
</dbReference>
<proteinExistence type="predicted"/>
<dbReference type="AlphaFoldDB" id="A0A3B0C423"/>
<dbReference type="EMBL" id="RBCJ01000005">
    <property type="protein sequence ID" value="RKN78046.1"/>
    <property type="molecule type" value="Genomic_DNA"/>
</dbReference>
<protein>
    <submittedName>
        <fullName evidence="3">PorT family protein</fullName>
    </submittedName>
</protein>
<feature type="chain" id="PRO_5017449871" evidence="1">
    <location>
        <begin position="22"/>
        <end position="194"/>
    </location>
</feature>
<evidence type="ECO:0000313" key="4">
    <source>
        <dbReference type="Proteomes" id="UP000276603"/>
    </source>
</evidence>
<comment type="caution">
    <text evidence="3">The sequence shown here is derived from an EMBL/GenBank/DDBJ whole genome shotgun (WGS) entry which is preliminary data.</text>
</comment>
<name>A0A3B0C423_9FLAO</name>
<organism evidence="3 4">
    <name type="scientific">Ulvibacterium marinum</name>
    <dbReference type="NCBI Taxonomy" id="2419782"/>
    <lineage>
        <taxon>Bacteria</taxon>
        <taxon>Pseudomonadati</taxon>
        <taxon>Bacteroidota</taxon>
        <taxon>Flavobacteriia</taxon>
        <taxon>Flavobacteriales</taxon>
        <taxon>Flavobacteriaceae</taxon>
        <taxon>Ulvibacterium</taxon>
    </lineage>
</organism>
<evidence type="ECO:0000259" key="2">
    <source>
        <dbReference type="Pfam" id="PF13568"/>
    </source>
</evidence>